<accession>F4RZM4</accession>
<feature type="region of interest" description="Disordered" evidence="1">
    <location>
        <begin position="1"/>
        <end position="57"/>
    </location>
</feature>
<dbReference type="KEGG" id="mlr:MELLADRAFT_66534"/>
<proteinExistence type="predicted"/>
<dbReference type="RefSeq" id="XP_007414701.1">
    <property type="nucleotide sequence ID" value="XM_007414639.1"/>
</dbReference>
<feature type="compositionally biased region" description="Low complexity" evidence="1">
    <location>
        <begin position="9"/>
        <end position="32"/>
    </location>
</feature>
<dbReference type="AlphaFoldDB" id="F4RZM4"/>
<dbReference type="VEuPathDB" id="FungiDB:MELLADRAFT_66534"/>
<name>F4RZM4_MELLP</name>
<dbReference type="HOGENOM" id="CLU_056407_0_0_1"/>
<evidence type="ECO:0000256" key="1">
    <source>
        <dbReference type="SAM" id="MobiDB-lite"/>
    </source>
</evidence>
<evidence type="ECO:0000313" key="2">
    <source>
        <dbReference type="EMBL" id="EGG02164.1"/>
    </source>
</evidence>
<dbReference type="EMBL" id="GL883133">
    <property type="protein sequence ID" value="EGG02164.1"/>
    <property type="molecule type" value="Genomic_DNA"/>
</dbReference>
<reference evidence="3" key="1">
    <citation type="journal article" date="2011" name="Proc. Natl. Acad. Sci. U.S.A.">
        <title>Obligate biotrophy features unraveled by the genomic analysis of rust fungi.</title>
        <authorList>
            <person name="Duplessis S."/>
            <person name="Cuomo C.A."/>
            <person name="Lin Y.-C."/>
            <person name="Aerts A."/>
            <person name="Tisserant E."/>
            <person name="Veneault-Fourrey C."/>
            <person name="Joly D.L."/>
            <person name="Hacquard S."/>
            <person name="Amselem J."/>
            <person name="Cantarel B.L."/>
            <person name="Chiu R."/>
            <person name="Coutinho P.M."/>
            <person name="Feau N."/>
            <person name="Field M."/>
            <person name="Frey P."/>
            <person name="Gelhaye E."/>
            <person name="Goldberg J."/>
            <person name="Grabherr M.G."/>
            <person name="Kodira C.D."/>
            <person name="Kohler A."/>
            <person name="Kuees U."/>
            <person name="Lindquist E.A."/>
            <person name="Lucas S.M."/>
            <person name="Mago R."/>
            <person name="Mauceli E."/>
            <person name="Morin E."/>
            <person name="Murat C."/>
            <person name="Pangilinan J.L."/>
            <person name="Park R."/>
            <person name="Pearson M."/>
            <person name="Quesneville H."/>
            <person name="Rouhier N."/>
            <person name="Sakthikumar S."/>
            <person name="Salamov A.A."/>
            <person name="Schmutz J."/>
            <person name="Selles B."/>
            <person name="Shapiro H."/>
            <person name="Tanguay P."/>
            <person name="Tuskan G.A."/>
            <person name="Henrissat B."/>
            <person name="Van de Peer Y."/>
            <person name="Rouze P."/>
            <person name="Ellis J.G."/>
            <person name="Dodds P.N."/>
            <person name="Schein J.E."/>
            <person name="Zhong S."/>
            <person name="Hamelin R.C."/>
            <person name="Grigoriev I.V."/>
            <person name="Szabo L.J."/>
            <person name="Martin F."/>
        </authorList>
    </citation>
    <scope>NUCLEOTIDE SEQUENCE [LARGE SCALE GENOMIC DNA]</scope>
    <source>
        <strain evidence="3">98AG31 / pathotype 3-4-7</strain>
    </source>
</reference>
<sequence>MAKSKAKSPKASSPDMKMNSPTSTAPGATTSTLDAKSIPPTVNKSEPAPSYASPNAEVDPEVAAKISTLPETLKVFLERDFETKSKSVLNLTYYQVLFHFNPKTSSRPSHPKANLLKAFLEDVRPKLVPFLIDPPAPETTKSPDVNLDFDPLHRRTTRGMLIGAILAADPKAEIRDGSRIDQLLILSKAHVDKDLFLPANHEFTCKPMIMSAAKACQTPIENLRFAIQCHAPQIFVHSIAMTQPILANLYIKFVRDEKVPPLSIIEGYHYSVVAEMMDTEV</sequence>
<evidence type="ECO:0000313" key="3">
    <source>
        <dbReference type="Proteomes" id="UP000001072"/>
    </source>
</evidence>
<dbReference type="OrthoDB" id="2511315at2759"/>
<dbReference type="Proteomes" id="UP000001072">
    <property type="component" value="Unassembled WGS sequence"/>
</dbReference>
<keyword evidence="3" id="KW-1185">Reference proteome</keyword>
<gene>
    <name evidence="2" type="ORF">MELLADRAFT_66534</name>
</gene>
<organism evidence="3">
    <name type="scientific">Melampsora larici-populina (strain 98AG31 / pathotype 3-4-7)</name>
    <name type="common">Poplar leaf rust fungus</name>
    <dbReference type="NCBI Taxonomy" id="747676"/>
    <lineage>
        <taxon>Eukaryota</taxon>
        <taxon>Fungi</taxon>
        <taxon>Dikarya</taxon>
        <taxon>Basidiomycota</taxon>
        <taxon>Pucciniomycotina</taxon>
        <taxon>Pucciniomycetes</taxon>
        <taxon>Pucciniales</taxon>
        <taxon>Melampsoraceae</taxon>
        <taxon>Melampsora</taxon>
    </lineage>
</organism>
<dbReference type="InParanoid" id="F4RZM4"/>
<protein>
    <submittedName>
        <fullName evidence="2">Uncharacterized protein</fullName>
    </submittedName>
</protein>
<dbReference type="GeneID" id="18930650"/>